<feature type="region of interest" description="Disordered" evidence="1">
    <location>
        <begin position="1"/>
        <end position="87"/>
    </location>
</feature>
<comment type="caution">
    <text evidence="2">The sequence shown here is derived from an EMBL/GenBank/DDBJ whole genome shotgun (WGS) entry which is preliminary data.</text>
</comment>
<keyword evidence="3" id="KW-1185">Reference proteome</keyword>
<evidence type="ECO:0000313" key="2">
    <source>
        <dbReference type="EMBL" id="GIL87898.1"/>
    </source>
</evidence>
<dbReference type="EMBL" id="BNCP01000042">
    <property type="protein sequence ID" value="GIL87898.1"/>
    <property type="molecule type" value="Genomic_DNA"/>
</dbReference>
<feature type="non-terminal residue" evidence="2">
    <location>
        <position position="1"/>
    </location>
</feature>
<proteinExistence type="predicted"/>
<protein>
    <submittedName>
        <fullName evidence="2">Uncharacterized protein</fullName>
    </submittedName>
</protein>
<accession>A0A8J4FVN3</accession>
<feature type="compositionally biased region" description="Basic residues" evidence="1">
    <location>
        <begin position="32"/>
        <end position="42"/>
    </location>
</feature>
<dbReference type="AlphaFoldDB" id="A0A8J4FVN3"/>
<dbReference type="Proteomes" id="UP000747110">
    <property type="component" value="Unassembled WGS sequence"/>
</dbReference>
<reference evidence="2" key="1">
    <citation type="journal article" date="2021" name="Proc. Natl. Acad. Sci. U.S.A.">
        <title>Three genomes in the algal genus Volvox reveal the fate of a haploid sex-determining region after a transition to homothallism.</title>
        <authorList>
            <person name="Yamamoto K."/>
            <person name="Hamaji T."/>
            <person name="Kawai-Toyooka H."/>
            <person name="Matsuzaki R."/>
            <person name="Takahashi F."/>
            <person name="Nishimura Y."/>
            <person name="Kawachi M."/>
            <person name="Noguchi H."/>
            <person name="Minakuchi Y."/>
            <person name="Umen J.G."/>
            <person name="Toyoda A."/>
            <person name="Nozaki H."/>
        </authorList>
    </citation>
    <scope>NUCLEOTIDE SEQUENCE</scope>
    <source>
        <strain evidence="2">NIES-3786</strain>
    </source>
</reference>
<organism evidence="2 3">
    <name type="scientific">Volvox reticuliferus</name>
    <dbReference type="NCBI Taxonomy" id="1737510"/>
    <lineage>
        <taxon>Eukaryota</taxon>
        <taxon>Viridiplantae</taxon>
        <taxon>Chlorophyta</taxon>
        <taxon>core chlorophytes</taxon>
        <taxon>Chlorophyceae</taxon>
        <taxon>CS clade</taxon>
        <taxon>Chlamydomonadales</taxon>
        <taxon>Volvocaceae</taxon>
        <taxon>Volvox</taxon>
    </lineage>
</organism>
<gene>
    <name evidence="2" type="ORF">Vretifemale_15943</name>
</gene>
<sequence length="279" mass="30481">IVHRPHTGQPVGPLHSCPKRRNSSGGGEVTRFQRRRHKRPRNVRPDGPPGWVVGLRGIESGGRPRHKRCAGALAGGQGDGGRAGEDRGGGYARVTGPYLHGGQMGDEGSECMHHHIMGAGNACWHFRVGAGNKFMYAQTRCWQGSVEASDPSAPHTPPSCRRLDYAGGMHLTQQRNTLTTQSRLYPGHRQVIVKPKPDVLPPWLVAHLDGAFEGPGRVIGAHQHRPVGQQRHVLARLKRGYGGTAARIYAGMRAGMKVQADMRVRRSLQGWLGWMGRIC</sequence>
<evidence type="ECO:0000313" key="3">
    <source>
        <dbReference type="Proteomes" id="UP000747110"/>
    </source>
</evidence>
<evidence type="ECO:0000256" key="1">
    <source>
        <dbReference type="SAM" id="MobiDB-lite"/>
    </source>
</evidence>
<name>A0A8J4FVN3_9CHLO</name>